<dbReference type="PANTHER" id="PTHR30376">
    <property type="entry name" value="SIGMA FACTOR RPOH HEAT SHOCK RELATED"/>
    <property type="match status" value="1"/>
</dbReference>
<protein>
    <recommendedName>
        <fullName evidence="6">RNA polymerase sigma factor</fullName>
    </recommendedName>
</protein>
<accession>A0A420WBG2</accession>
<gene>
    <name evidence="9" type="ORF">BCL74_2747</name>
</gene>
<evidence type="ECO:0000256" key="5">
    <source>
        <dbReference type="ARBA" id="ARBA00023163"/>
    </source>
</evidence>
<evidence type="ECO:0000259" key="7">
    <source>
        <dbReference type="PROSITE" id="PS00715"/>
    </source>
</evidence>
<feature type="domain" description="RNA polymerase sigma-70" evidence="7">
    <location>
        <begin position="74"/>
        <end position="87"/>
    </location>
</feature>
<dbReference type="GO" id="GO:0006352">
    <property type="term" value="P:DNA-templated transcription initiation"/>
    <property type="evidence" value="ECO:0007669"/>
    <property type="project" value="InterPro"/>
</dbReference>
<dbReference type="InterPro" id="IPR050813">
    <property type="entry name" value="Sigma-70_Factor"/>
</dbReference>
<dbReference type="PIRSF" id="PIRSF000770">
    <property type="entry name" value="RNA_pol_sigma-SigE/K"/>
    <property type="match status" value="1"/>
</dbReference>
<dbReference type="InterPro" id="IPR000943">
    <property type="entry name" value="RNA_pol_sigma70"/>
</dbReference>
<dbReference type="Pfam" id="PF04542">
    <property type="entry name" value="Sigma70_r2"/>
    <property type="match status" value="1"/>
</dbReference>
<keyword evidence="3 6" id="KW-0731">Sigma factor</keyword>
<evidence type="ECO:0000259" key="8">
    <source>
        <dbReference type="PROSITE" id="PS00716"/>
    </source>
</evidence>
<comment type="function">
    <text evidence="6">Sigma factors are initiation factors that promote the attachment of RNA polymerase to specific initiation sites and are then released.</text>
</comment>
<evidence type="ECO:0000313" key="9">
    <source>
        <dbReference type="EMBL" id="RKQ68270.1"/>
    </source>
</evidence>
<dbReference type="Gene3D" id="1.10.601.10">
    <property type="entry name" value="RNA Polymerase Primary Sigma Factor"/>
    <property type="match status" value="1"/>
</dbReference>
<evidence type="ECO:0000313" key="10">
    <source>
        <dbReference type="Proteomes" id="UP000277424"/>
    </source>
</evidence>
<dbReference type="EMBL" id="RBIG01000003">
    <property type="protein sequence ID" value="RKQ68270.1"/>
    <property type="molecule type" value="Genomic_DNA"/>
</dbReference>
<reference evidence="9 10" key="1">
    <citation type="submission" date="2018-10" db="EMBL/GenBank/DDBJ databases">
        <title>Comparative analysis of microorganisms from saline springs in Andes Mountain Range, Colombia.</title>
        <authorList>
            <person name="Rubin E."/>
        </authorList>
    </citation>
    <scope>NUCLEOTIDE SEQUENCE [LARGE SCALE GENOMIC DNA]</scope>
    <source>
        <strain evidence="9 10">USBA 36</strain>
    </source>
</reference>
<dbReference type="RefSeq" id="WP_008944036.1">
    <property type="nucleotide sequence ID" value="NZ_RBIG01000003.1"/>
</dbReference>
<name>A0A420WBG2_9PROT</name>
<evidence type="ECO:0000256" key="1">
    <source>
        <dbReference type="ARBA" id="ARBA00007788"/>
    </source>
</evidence>
<comment type="caution">
    <text evidence="9">The sequence shown here is derived from an EMBL/GenBank/DDBJ whole genome shotgun (WGS) entry which is preliminary data.</text>
</comment>
<organism evidence="9 10">
    <name type="scientific">Oceanibaculum indicum</name>
    <dbReference type="NCBI Taxonomy" id="526216"/>
    <lineage>
        <taxon>Bacteria</taxon>
        <taxon>Pseudomonadati</taxon>
        <taxon>Pseudomonadota</taxon>
        <taxon>Alphaproteobacteria</taxon>
        <taxon>Rhodospirillales</taxon>
        <taxon>Oceanibaculaceae</taxon>
        <taxon>Oceanibaculum</taxon>
    </lineage>
</organism>
<dbReference type="NCBIfam" id="TIGR02937">
    <property type="entry name" value="sigma70-ECF"/>
    <property type="match status" value="1"/>
</dbReference>
<evidence type="ECO:0000256" key="2">
    <source>
        <dbReference type="ARBA" id="ARBA00023015"/>
    </source>
</evidence>
<evidence type="ECO:0000256" key="3">
    <source>
        <dbReference type="ARBA" id="ARBA00023082"/>
    </source>
</evidence>
<dbReference type="Gene3D" id="1.20.140.160">
    <property type="match status" value="1"/>
</dbReference>
<proteinExistence type="inferred from homology"/>
<sequence>MAYIDDPDTQRANLTFIRASMKEPLLSREHEHDLVCRWRLDNDEAALHELIRSYTRLVIGTASKFRNYGLPMGDLVQEGNVGLMQAAARFDPEREVRFSTYAIWWIRSAIQDYILRNWSIVRTGTTAAQKSLFFNLRRLRARINDIGATSMTQEAREKVARELQVSLREVESMEMRLGSADQSLNATIGEAGEDSWQDFLPDERPSPELTVTGLRDAASRSRWLAEALSDLSPRERVIIERRRLVEEGATLEELGRELGVSKERIRQLESRAMNKLRVSMMRNVSQYDELFVEE</sequence>
<dbReference type="PROSITE" id="PS00716">
    <property type="entry name" value="SIGMA70_2"/>
    <property type="match status" value="1"/>
</dbReference>
<dbReference type="GO" id="GO:0003677">
    <property type="term" value="F:DNA binding"/>
    <property type="evidence" value="ECO:0007669"/>
    <property type="project" value="UniProtKB-KW"/>
</dbReference>
<dbReference type="PROSITE" id="PS00715">
    <property type="entry name" value="SIGMA70_1"/>
    <property type="match status" value="1"/>
</dbReference>
<comment type="similarity">
    <text evidence="1 6">Belongs to the sigma-70 factor family.</text>
</comment>
<evidence type="ECO:0000256" key="6">
    <source>
        <dbReference type="RuleBase" id="RU362124"/>
    </source>
</evidence>
<dbReference type="PRINTS" id="PR00046">
    <property type="entry name" value="SIGMA70FCT"/>
</dbReference>
<dbReference type="AlphaFoldDB" id="A0A420WBG2"/>
<dbReference type="InterPro" id="IPR007627">
    <property type="entry name" value="RNA_pol_sigma70_r2"/>
</dbReference>
<keyword evidence="4 6" id="KW-0238">DNA-binding</keyword>
<keyword evidence="2 6" id="KW-0805">Transcription regulation</keyword>
<dbReference type="SUPFAM" id="SSF88659">
    <property type="entry name" value="Sigma3 and sigma4 domains of RNA polymerase sigma factors"/>
    <property type="match status" value="1"/>
</dbReference>
<dbReference type="NCBIfam" id="NF005693">
    <property type="entry name" value="PRK07500.1"/>
    <property type="match status" value="1"/>
</dbReference>
<dbReference type="GO" id="GO:0016987">
    <property type="term" value="F:sigma factor activity"/>
    <property type="evidence" value="ECO:0007669"/>
    <property type="project" value="UniProtKB-KW"/>
</dbReference>
<evidence type="ECO:0000256" key="4">
    <source>
        <dbReference type="ARBA" id="ARBA00023125"/>
    </source>
</evidence>
<dbReference type="InterPro" id="IPR007630">
    <property type="entry name" value="RNA_pol_sigma70_r4"/>
</dbReference>
<dbReference type="SUPFAM" id="SSF88946">
    <property type="entry name" value="Sigma2 domain of RNA polymerase sigma factors"/>
    <property type="match status" value="1"/>
</dbReference>
<dbReference type="InterPro" id="IPR014284">
    <property type="entry name" value="RNA_pol_sigma-70_dom"/>
</dbReference>
<dbReference type="Pfam" id="PF04545">
    <property type="entry name" value="Sigma70_r4"/>
    <property type="match status" value="1"/>
</dbReference>
<dbReference type="OrthoDB" id="9809557at2"/>
<dbReference type="Proteomes" id="UP000277424">
    <property type="component" value="Unassembled WGS sequence"/>
</dbReference>
<dbReference type="NCBIfam" id="NF005143">
    <property type="entry name" value="PRK06596.1"/>
    <property type="match status" value="1"/>
</dbReference>
<dbReference type="InterPro" id="IPR013324">
    <property type="entry name" value="RNA_pol_sigma_r3/r4-like"/>
</dbReference>
<dbReference type="InterPro" id="IPR013325">
    <property type="entry name" value="RNA_pol_sigma_r2"/>
</dbReference>
<dbReference type="PANTHER" id="PTHR30376:SF3">
    <property type="entry name" value="RNA POLYMERASE SIGMA FACTOR RPOH"/>
    <property type="match status" value="1"/>
</dbReference>
<feature type="domain" description="RNA polymerase sigma-70" evidence="8">
    <location>
        <begin position="250"/>
        <end position="276"/>
    </location>
</feature>
<keyword evidence="5 6" id="KW-0804">Transcription</keyword>